<keyword evidence="7" id="KW-0576">Peroxisome</keyword>
<dbReference type="InterPro" id="IPR045002">
    <property type="entry name" value="Ech1-like"/>
</dbReference>
<evidence type="ECO:0000256" key="1">
    <source>
        <dbReference type="ARBA" id="ARBA00004275"/>
    </source>
</evidence>
<dbReference type="Gene3D" id="1.10.12.10">
    <property type="entry name" value="Lyase 2-enoyl-coa Hydratase, Chain A, domain 2"/>
    <property type="match status" value="1"/>
</dbReference>
<dbReference type="Proteomes" id="UP001212152">
    <property type="component" value="Unassembled WGS sequence"/>
</dbReference>
<dbReference type="GO" id="GO:0006631">
    <property type="term" value="P:fatty acid metabolic process"/>
    <property type="evidence" value="ECO:0007669"/>
    <property type="project" value="UniProtKB-KW"/>
</dbReference>
<evidence type="ECO:0000313" key="11">
    <source>
        <dbReference type="Proteomes" id="UP001212152"/>
    </source>
</evidence>
<dbReference type="Pfam" id="PF00378">
    <property type="entry name" value="ECH_1"/>
    <property type="match status" value="1"/>
</dbReference>
<dbReference type="CDD" id="cd06558">
    <property type="entry name" value="crotonase-like"/>
    <property type="match status" value="1"/>
</dbReference>
<keyword evidence="6" id="KW-0443">Lipid metabolism</keyword>
<dbReference type="Gene3D" id="3.90.226.10">
    <property type="entry name" value="2-enoyl-CoA Hydratase, Chain A, domain 1"/>
    <property type="match status" value="1"/>
</dbReference>
<dbReference type="AlphaFoldDB" id="A0AAD5TFQ9"/>
<dbReference type="PROSITE" id="PS00166">
    <property type="entry name" value="ENOYL_COA_HYDRATASE"/>
    <property type="match status" value="1"/>
</dbReference>
<dbReference type="GO" id="GO:0051750">
    <property type="term" value="F:delta(3,5)-delta(2,4)-dienoyl-CoA isomerase activity"/>
    <property type="evidence" value="ECO:0007669"/>
    <property type="project" value="TreeGrafter"/>
</dbReference>
<dbReference type="InterPro" id="IPR014748">
    <property type="entry name" value="Enoyl-CoA_hydra_C"/>
</dbReference>
<accession>A0AAD5TFQ9</accession>
<evidence type="ECO:0000256" key="7">
    <source>
        <dbReference type="ARBA" id="ARBA00023140"/>
    </source>
</evidence>
<organism evidence="10 11">
    <name type="scientific">Geranomyces variabilis</name>
    <dbReference type="NCBI Taxonomy" id="109894"/>
    <lineage>
        <taxon>Eukaryota</taxon>
        <taxon>Fungi</taxon>
        <taxon>Fungi incertae sedis</taxon>
        <taxon>Chytridiomycota</taxon>
        <taxon>Chytridiomycota incertae sedis</taxon>
        <taxon>Chytridiomycetes</taxon>
        <taxon>Spizellomycetales</taxon>
        <taxon>Powellomycetaceae</taxon>
        <taxon>Geranomyces</taxon>
    </lineage>
</organism>
<gene>
    <name evidence="10" type="primary">ECH1</name>
    <name evidence="10" type="ORF">HDU87_007256</name>
</gene>
<keyword evidence="4" id="KW-0276">Fatty acid metabolism</keyword>
<dbReference type="EMBL" id="JADGJQ010000067">
    <property type="protein sequence ID" value="KAJ3173934.1"/>
    <property type="molecule type" value="Genomic_DNA"/>
</dbReference>
<protein>
    <submittedName>
        <fullName evidence="10">Enoyl CoA hydratase</fullName>
    </submittedName>
</protein>
<comment type="similarity">
    <text evidence="3 9">Belongs to the enoyl-CoA hydratase/isomerase family.</text>
</comment>
<evidence type="ECO:0000256" key="4">
    <source>
        <dbReference type="ARBA" id="ARBA00022832"/>
    </source>
</evidence>
<proteinExistence type="inferred from homology"/>
<keyword evidence="5" id="KW-0007">Acetylation</keyword>
<evidence type="ECO:0000256" key="9">
    <source>
        <dbReference type="RuleBase" id="RU003707"/>
    </source>
</evidence>
<dbReference type="InterPro" id="IPR029045">
    <property type="entry name" value="ClpP/crotonase-like_dom_sf"/>
</dbReference>
<evidence type="ECO:0000256" key="6">
    <source>
        <dbReference type="ARBA" id="ARBA00023098"/>
    </source>
</evidence>
<comment type="pathway">
    <text evidence="2">Lipid metabolism; fatty acid beta-oxidation.</text>
</comment>
<comment type="subcellular location">
    <subcellularLocation>
        <location evidence="1">Peroxisome</location>
    </subcellularLocation>
</comment>
<evidence type="ECO:0000256" key="8">
    <source>
        <dbReference type="ARBA" id="ARBA00023235"/>
    </source>
</evidence>
<name>A0AAD5TFQ9_9FUNG</name>
<sequence>MAAKNYPARSTLKVSFAAPAVLLVELNRPDEMNSMNRSFWREYREVFEQVRSDPDVRAVLVSGGSAKHFTAGLDLKDFTGSLMSGTSEDPARRALGFRDMCTAMQASFTAMELCGRPVVAAVQGACIGAGVDLITACDIRYASSDAFFSIKEVDIGLAADIGTLQRLPKVVGNNSWVRELAYTGRRFTAAEGLAQGLFSKVVPREELYATALATAAEIANKSPVVSLGIKESLNFSRDHTVAEGLDHIAVWNSAMTNTQDMQIAVAANLGKKKAVYPKL</sequence>
<dbReference type="FunFam" id="3.90.226.10:FF:000024">
    <property type="entry name" value="Delta3,5-delta2,4-dienoyl-CoA isomerase"/>
    <property type="match status" value="1"/>
</dbReference>
<comment type="caution">
    <text evidence="10">The sequence shown here is derived from an EMBL/GenBank/DDBJ whole genome shotgun (WGS) entry which is preliminary data.</text>
</comment>
<dbReference type="SUPFAM" id="SSF52096">
    <property type="entry name" value="ClpP/crotonase"/>
    <property type="match status" value="1"/>
</dbReference>
<evidence type="ECO:0000256" key="2">
    <source>
        <dbReference type="ARBA" id="ARBA00005005"/>
    </source>
</evidence>
<dbReference type="PANTHER" id="PTHR43149">
    <property type="entry name" value="ENOYL-COA HYDRATASE"/>
    <property type="match status" value="1"/>
</dbReference>
<keyword evidence="11" id="KW-1185">Reference proteome</keyword>
<reference evidence="10" key="1">
    <citation type="submission" date="2020-05" db="EMBL/GenBank/DDBJ databases">
        <title>Phylogenomic resolution of chytrid fungi.</title>
        <authorList>
            <person name="Stajich J.E."/>
            <person name="Amses K."/>
            <person name="Simmons R."/>
            <person name="Seto K."/>
            <person name="Myers J."/>
            <person name="Bonds A."/>
            <person name="Quandt C.A."/>
            <person name="Barry K."/>
            <person name="Liu P."/>
            <person name="Grigoriev I."/>
            <person name="Longcore J.E."/>
            <person name="James T.Y."/>
        </authorList>
    </citation>
    <scope>NUCLEOTIDE SEQUENCE</scope>
    <source>
        <strain evidence="10">JEL0379</strain>
    </source>
</reference>
<dbReference type="GO" id="GO:0005739">
    <property type="term" value="C:mitochondrion"/>
    <property type="evidence" value="ECO:0007669"/>
    <property type="project" value="TreeGrafter"/>
</dbReference>
<evidence type="ECO:0000313" key="10">
    <source>
        <dbReference type="EMBL" id="KAJ3173934.1"/>
    </source>
</evidence>
<dbReference type="InterPro" id="IPR018376">
    <property type="entry name" value="Enoyl-CoA_hyd/isom_CS"/>
</dbReference>
<dbReference type="PANTHER" id="PTHR43149:SF1">
    <property type="entry name" value="DELTA(3,5)-DELTA(2,4)-DIENOYL-COA ISOMERASE, MITOCHONDRIAL"/>
    <property type="match status" value="1"/>
</dbReference>
<keyword evidence="8" id="KW-0413">Isomerase</keyword>
<evidence type="ECO:0000256" key="3">
    <source>
        <dbReference type="ARBA" id="ARBA00005254"/>
    </source>
</evidence>
<dbReference type="GO" id="GO:0005777">
    <property type="term" value="C:peroxisome"/>
    <property type="evidence" value="ECO:0007669"/>
    <property type="project" value="UniProtKB-SubCell"/>
</dbReference>
<dbReference type="FunFam" id="1.10.12.10:FF:000004">
    <property type="entry name" value="Delta3,5-delta2,4-dienoyl-CoA isomerase"/>
    <property type="match status" value="1"/>
</dbReference>
<dbReference type="InterPro" id="IPR001753">
    <property type="entry name" value="Enoyl-CoA_hydra/iso"/>
</dbReference>
<evidence type="ECO:0000256" key="5">
    <source>
        <dbReference type="ARBA" id="ARBA00022990"/>
    </source>
</evidence>